<dbReference type="GO" id="GO:0080120">
    <property type="term" value="P:CAAX-box protein maturation"/>
    <property type="evidence" value="ECO:0007669"/>
    <property type="project" value="UniProtKB-ARBA"/>
</dbReference>
<keyword evidence="1" id="KW-0812">Transmembrane</keyword>
<protein>
    <submittedName>
        <fullName evidence="3">CAAX prenyl protease-like protein</fullName>
    </submittedName>
</protein>
<sequence length="285" mass="32027">MKKNLRGPLRIFASILLTNILIAILTGLLIWFDLFDALQTNFLLFHTMAFTLGLLNTILIFWFIKTVDKKSPKMLGFHLRKKDILFSTVAIIITFITVWVFILALAHIGIVKAQFQFDLVFTGGFYKLLGIAIVGYFFAALKEEVLARGYFMLNLKSFSIPSMILISAILFMALHFIMGDFDPFKAASWLKGGLVYAYIYVKSGSLTTATIVHAAHNLVNDLFIHGADGALVLLNTKVATSDKLVYEFILGVLLLGLTYLFYGKNGLFTPADNLKLLWNKGRTYK</sequence>
<feature type="transmembrane region" description="Helical" evidence="1">
    <location>
        <begin position="84"/>
        <end position="108"/>
    </location>
</feature>
<keyword evidence="1" id="KW-1133">Transmembrane helix</keyword>
<dbReference type="Pfam" id="PF02517">
    <property type="entry name" value="Rce1-like"/>
    <property type="match status" value="1"/>
</dbReference>
<feature type="transmembrane region" description="Helical" evidence="1">
    <location>
        <begin position="120"/>
        <end position="141"/>
    </location>
</feature>
<dbReference type="GO" id="GO:0006508">
    <property type="term" value="P:proteolysis"/>
    <property type="evidence" value="ECO:0007669"/>
    <property type="project" value="UniProtKB-KW"/>
</dbReference>
<dbReference type="OrthoDB" id="9782250at2"/>
<dbReference type="EMBL" id="OBMQ01000005">
    <property type="protein sequence ID" value="SOC08434.1"/>
    <property type="molecule type" value="Genomic_DNA"/>
</dbReference>
<dbReference type="PANTHER" id="PTHR39430:SF1">
    <property type="entry name" value="PROTEASE"/>
    <property type="match status" value="1"/>
</dbReference>
<feature type="transmembrane region" description="Helical" evidence="1">
    <location>
        <begin position="244"/>
        <end position="262"/>
    </location>
</feature>
<dbReference type="AlphaFoldDB" id="A0A285SKF6"/>
<dbReference type="InterPro" id="IPR003675">
    <property type="entry name" value="Rce1/LyrA-like_dom"/>
</dbReference>
<keyword evidence="1" id="KW-0472">Membrane</keyword>
<name>A0A285SKF6_9BACL</name>
<dbReference type="RefSeq" id="WP_097073348.1">
    <property type="nucleotide sequence ID" value="NZ_OBMQ01000005.1"/>
</dbReference>
<dbReference type="GO" id="GO:0004175">
    <property type="term" value="F:endopeptidase activity"/>
    <property type="evidence" value="ECO:0007669"/>
    <property type="project" value="UniProtKB-ARBA"/>
</dbReference>
<gene>
    <name evidence="3" type="ORF">SAMN05880501_10580</name>
</gene>
<accession>A0A285SKF6</accession>
<evidence type="ECO:0000259" key="2">
    <source>
        <dbReference type="Pfam" id="PF02517"/>
    </source>
</evidence>
<organism evidence="3 4">
    <name type="scientific">Ureibacillus xyleni</name>
    <dbReference type="NCBI Taxonomy" id="614648"/>
    <lineage>
        <taxon>Bacteria</taxon>
        <taxon>Bacillati</taxon>
        <taxon>Bacillota</taxon>
        <taxon>Bacilli</taxon>
        <taxon>Bacillales</taxon>
        <taxon>Caryophanaceae</taxon>
        <taxon>Ureibacillus</taxon>
    </lineage>
</organism>
<feature type="transmembrane region" description="Helical" evidence="1">
    <location>
        <begin position="153"/>
        <end position="178"/>
    </location>
</feature>
<evidence type="ECO:0000313" key="4">
    <source>
        <dbReference type="Proteomes" id="UP000219636"/>
    </source>
</evidence>
<keyword evidence="3" id="KW-0645">Protease</keyword>
<dbReference type="PANTHER" id="PTHR39430">
    <property type="entry name" value="MEMBRANE-ASSOCIATED PROTEASE-RELATED"/>
    <property type="match status" value="1"/>
</dbReference>
<keyword evidence="4" id="KW-1185">Reference proteome</keyword>
<keyword evidence="3" id="KW-0378">Hydrolase</keyword>
<evidence type="ECO:0000256" key="1">
    <source>
        <dbReference type="SAM" id="Phobius"/>
    </source>
</evidence>
<feature type="transmembrane region" description="Helical" evidence="1">
    <location>
        <begin position="44"/>
        <end position="64"/>
    </location>
</feature>
<reference evidence="4" key="1">
    <citation type="submission" date="2017-08" db="EMBL/GenBank/DDBJ databases">
        <authorList>
            <person name="Varghese N."/>
            <person name="Submissions S."/>
        </authorList>
    </citation>
    <scope>NUCLEOTIDE SEQUENCE [LARGE SCALE GENOMIC DNA]</scope>
    <source>
        <strain evidence="4">JC22</strain>
    </source>
</reference>
<feature type="domain" description="CAAX prenyl protease 2/Lysostaphin resistance protein A-like" evidence="2">
    <location>
        <begin position="129"/>
        <end position="219"/>
    </location>
</feature>
<proteinExistence type="predicted"/>
<feature type="transmembrane region" description="Helical" evidence="1">
    <location>
        <begin position="12"/>
        <end position="32"/>
    </location>
</feature>
<evidence type="ECO:0000313" key="3">
    <source>
        <dbReference type="EMBL" id="SOC08434.1"/>
    </source>
</evidence>
<dbReference type="Proteomes" id="UP000219636">
    <property type="component" value="Unassembled WGS sequence"/>
</dbReference>